<dbReference type="InterPro" id="IPR013096">
    <property type="entry name" value="Cupin_2"/>
</dbReference>
<name>A0A7G3G6D5_9NEIS</name>
<sequence>MNIRLKLLRKQGGWTLEALAEKVGLTKSYLSKVERGVCVPSIAVALKLSKALNVDVEQLFSAINNRELVCITRADERGSLGDPALGPRRAYESIALAMAAKKLMPFMLYPPEDFADSAFVEHEGEEFLFVHQGVVEIEFPTETVQLSAGDSLYFNALIPHRTRSVGEMQAQMLVVVSNERHQ</sequence>
<dbReference type="GO" id="GO:0003677">
    <property type="term" value="F:DNA binding"/>
    <property type="evidence" value="ECO:0007669"/>
    <property type="project" value="UniProtKB-KW"/>
</dbReference>
<dbReference type="PANTHER" id="PTHR46797:SF1">
    <property type="entry name" value="METHYLPHOSPHONATE SYNTHASE"/>
    <property type="match status" value="1"/>
</dbReference>
<dbReference type="InterPro" id="IPR010982">
    <property type="entry name" value="Lambda_DNA-bd_dom_sf"/>
</dbReference>
<dbReference type="CDD" id="cd02209">
    <property type="entry name" value="cupin_XRE_C"/>
    <property type="match status" value="1"/>
</dbReference>
<reference evidence="3 4" key="1">
    <citation type="submission" date="2018-01" db="EMBL/GenBank/DDBJ databases">
        <title>Genome sequence of Iodobacter sp. strain PCH194 isolated from Indian Trans-Himalaya.</title>
        <authorList>
            <person name="Kumar V."/>
            <person name="Thakur V."/>
            <person name="Kumar S."/>
            <person name="Singh D."/>
        </authorList>
    </citation>
    <scope>NUCLEOTIDE SEQUENCE [LARGE SCALE GENOMIC DNA]</scope>
    <source>
        <strain evidence="3 4">PCH194</strain>
    </source>
</reference>
<evidence type="ECO:0000313" key="3">
    <source>
        <dbReference type="EMBL" id="QBC43040.1"/>
    </source>
</evidence>
<dbReference type="PROSITE" id="PS50943">
    <property type="entry name" value="HTH_CROC1"/>
    <property type="match status" value="1"/>
</dbReference>
<dbReference type="InterPro" id="IPR014710">
    <property type="entry name" value="RmlC-like_jellyroll"/>
</dbReference>
<dbReference type="EMBL" id="CP025781">
    <property type="protein sequence ID" value="QBC43040.1"/>
    <property type="molecule type" value="Genomic_DNA"/>
</dbReference>
<dbReference type="Gene3D" id="1.10.260.40">
    <property type="entry name" value="lambda repressor-like DNA-binding domains"/>
    <property type="match status" value="1"/>
</dbReference>
<dbReference type="KEGG" id="ifl:C1H71_05395"/>
<dbReference type="RefSeq" id="WP_130105648.1">
    <property type="nucleotide sequence ID" value="NZ_CP025781.1"/>
</dbReference>
<dbReference type="GO" id="GO:0005829">
    <property type="term" value="C:cytosol"/>
    <property type="evidence" value="ECO:0007669"/>
    <property type="project" value="TreeGrafter"/>
</dbReference>
<evidence type="ECO:0000259" key="2">
    <source>
        <dbReference type="PROSITE" id="PS50943"/>
    </source>
</evidence>
<dbReference type="AlphaFoldDB" id="A0A7G3G6D5"/>
<feature type="domain" description="HTH cro/C1-type" evidence="2">
    <location>
        <begin position="5"/>
        <end position="59"/>
    </location>
</feature>
<dbReference type="CDD" id="cd00093">
    <property type="entry name" value="HTH_XRE"/>
    <property type="match status" value="1"/>
</dbReference>
<dbReference type="Pfam" id="PF07883">
    <property type="entry name" value="Cupin_2"/>
    <property type="match status" value="1"/>
</dbReference>
<keyword evidence="4" id="KW-1185">Reference proteome</keyword>
<organism evidence="3 4">
    <name type="scientific">Iodobacter fluviatilis</name>
    <dbReference type="NCBI Taxonomy" id="537"/>
    <lineage>
        <taxon>Bacteria</taxon>
        <taxon>Pseudomonadati</taxon>
        <taxon>Pseudomonadota</taxon>
        <taxon>Betaproteobacteria</taxon>
        <taxon>Neisseriales</taxon>
        <taxon>Chitinibacteraceae</taxon>
        <taxon>Iodobacter</taxon>
    </lineage>
</organism>
<gene>
    <name evidence="3" type="ORF">C1H71_05395</name>
</gene>
<dbReference type="SMART" id="SM00530">
    <property type="entry name" value="HTH_XRE"/>
    <property type="match status" value="1"/>
</dbReference>
<proteinExistence type="predicted"/>
<dbReference type="SUPFAM" id="SSF51182">
    <property type="entry name" value="RmlC-like cupins"/>
    <property type="match status" value="1"/>
</dbReference>
<evidence type="ECO:0000313" key="4">
    <source>
        <dbReference type="Proteomes" id="UP000515917"/>
    </source>
</evidence>
<dbReference type="PANTHER" id="PTHR46797">
    <property type="entry name" value="HTH-TYPE TRANSCRIPTIONAL REGULATOR"/>
    <property type="match status" value="1"/>
</dbReference>
<keyword evidence="1 3" id="KW-0238">DNA-binding</keyword>
<evidence type="ECO:0000256" key="1">
    <source>
        <dbReference type="ARBA" id="ARBA00023125"/>
    </source>
</evidence>
<protein>
    <submittedName>
        <fullName evidence="3">DNA-binding protein</fullName>
    </submittedName>
</protein>
<dbReference type="SUPFAM" id="SSF47413">
    <property type="entry name" value="lambda repressor-like DNA-binding domains"/>
    <property type="match status" value="1"/>
</dbReference>
<dbReference type="Pfam" id="PF01381">
    <property type="entry name" value="HTH_3"/>
    <property type="match status" value="1"/>
</dbReference>
<dbReference type="InterPro" id="IPR001387">
    <property type="entry name" value="Cro/C1-type_HTH"/>
</dbReference>
<dbReference type="Proteomes" id="UP000515917">
    <property type="component" value="Chromosome"/>
</dbReference>
<dbReference type="Gene3D" id="2.60.120.10">
    <property type="entry name" value="Jelly Rolls"/>
    <property type="match status" value="1"/>
</dbReference>
<accession>A0A7G3G6D5</accession>
<dbReference type="GO" id="GO:0003700">
    <property type="term" value="F:DNA-binding transcription factor activity"/>
    <property type="evidence" value="ECO:0007669"/>
    <property type="project" value="TreeGrafter"/>
</dbReference>
<dbReference type="InterPro" id="IPR050807">
    <property type="entry name" value="TransReg_Diox_bact_type"/>
</dbReference>
<dbReference type="InterPro" id="IPR011051">
    <property type="entry name" value="RmlC_Cupin_sf"/>
</dbReference>